<protein>
    <submittedName>
        <fullName evidence="7">NUDIX domain-containing protein</fullName>
    </submittedName>
</protein>
<evidence type="ECO:0000256" key="4">
    <source>
        <dbReference type="ARBA" id="ARBA00022842"/>
    </source>
</evidence>
<dbReference type="OrthoDB" id="9804442at2"/>
<reference evidence="7 8" key="1">
    <citation type="submission" date="2018-11" db="EMBL/GenBank/DDBJ databases">
        <title>Genomes From Bacteria Associated with the Canine Oral Cavity: a Test Case for Automated Genome-Based Taxonomic Assignment.</title>
        <authorList>
            <person name="Coil D.A."/>
            <person name="Jospin G."/>
            <person name="Darling A.E."/>
            <person name="Wallis C."/>
            <person name="Davis I.J."/>
            <person name="Harris S."/>
            <person name="Eisen J.A."/>
            <person name="Holcombe L.J."/>
            <person name="O'Flynn C."/>
        </authorList>
    </citation>
    <scope>NUCLEOTIDE SEQUENCE [LARGE SCALE GENOMIC DNA]</scope>
    <source>
        <strain evidence="7 8">OH770</strain>
    </source>
</reference>
<keyword evidence="3 5" id="KW-0378">Hydrolase</keyword>
<dbReference type="EMBL" id="RQZF01000001">
    <property type="protein sequence ID" value="RRC96279.1"/>
    <property type="molecule type" value="Genomic_DNA"/>
</dbReference>
<dbReference type="Proteomes" id="UP000280444">
    <property type="component" value="Unassembled WGS sequence"/>
</dbReference>
<evidence type="ECO:0000259" key="6">
    <source>
        <dbReference type="PROSITE" id="PS51462"/>
    </source>
</evidence>
<proteinExistence type="inferred from homology"/>
<keyword evidence="4" id="KW-0460">Magnesium</keyword>
<dbReference type="PANTHER" id="PTHR43046:SF12">
    <property type="entry name" value="GDP-MANNOSE MANNOSYL HYDROLASE"/>
    <property type="match status" value="1"/>
</dbReference>
<dbReference type="InterPro" id="IPR020084">
    <property type="entry name" value="NUDIX_hydrolase_CS"/>
</dbReference>
<dbReference type="Pfam" id="PF00293">
    <property type="entry name" value="NUDIX"/>
    <property type="match status" value="1"/>
</dbReference>
<dbReference type="PROSITE" id="PS00893">
    <property type="entry name" value="NUDIX_BOX"/>
    <property type="match status" value="1"/>
</dbReference>
<comment type="similarity">
    <text evidence="2 5">Belongs to the Nudix hydrolase family.</text>
</comment>
<comment type="caution">
    <text evidence="7">The sequence shown here is derived from an EMBL/GenBank/DDBJ whole genome shotgun (WGS) entry which is preliminary data.</text>
</comment>
<evidence type="ECO:0000313" key="7">
    <source>
        <dbReference type="EMBL" id="RRC96279.1"/>
    </source>
</evidence>
<name>A0A3P1SH82_9ACTO</name>
<evidence type="ECO:0000256" key="3">
    <source>
        <dbReference type="ARBA" id="ARBA00022801"/>
    </source>
</evidence>
<evidence type="ECO:0000256" key="1">
    <source>
        <dbReference type="ARBA" id="ARBA00001946"/>
    </source>
</evidence>
<dbReference type="SUPFAM" id="SSF55811">
    <property type="entry name" value="Nudix"/>
    <property type="match status" value="1"/>
</dbReference>
<keyword evidence="8" id="KW-1185">Reference proteome</keyword>
<evidence type="ECO:0000256" key="5">
    <source>
        <dbReference type="RuleBase" id="RU003476"/>
    </source>
</evidence>
<gene>
    <name evidence="7" type="ORF">EII11_01060</name>
</gene>
<evidence type="ECO:0000313" key="8">
    <source>
        <dbReference type="Proteomes" id="UP000280444"/>
    </source>
</evidence>
<dbReference type="PANTHER" id="PTHR43046">
    <property type="entry name" value="GDP-MANNOSE MANNOSYL HYDROLASE"/>
    <property type="match status" value="1"/>
</dbReference>
<evidence type="ECO:0000256" key="2">
    <source>
        <dbReference type="ARBA" id="ARBA00005582"/>
    </source>
</evidence>
<dbReference type="GO" id="GO:0016787">
    <property type="term" value="F:hydrolase activity"/>
    <property type="evidence" value="ECO:0007669"/>
    <property type="project" value="UniProtKB-KW"/>
</dbReference>
<organism evidence="7 8">
    <name type="scientific">Schaalia canis</name>
    <dbReference type="NCBI Taxonomy" id="100469"/>
    <lineage>
        <taxon>Bacteria</taxon>
        <taxon>Bacillati</taxon>
        <taxon>Actinomycetota</taxon>
        <taxon>Actinomycetes</taxon>
        <taxon>Actinomycetales</taxon>
        <taxon>Actinomycetaceae</taxon>
        <taxon>Schaalia</taxon>
    </lineage>
</organism>
<dbReference type="AlphaFoldDB" id="A0A3P1SH82"/>
<dbReference type="InterPro" id="IPR000086">
    <property type="entry name" value="NUDIX_hydrolase_dom"/>
</dbReference>
<dbReference type="InterPro" id="IPR015797">
    <property type="entry name" value="NUDIX_hydrolase-like_dom_sf"/>
</dbReference>
<dbReference type="Gene3D" id="3.90.79.10">
    <property type="entry name" value="Nucleoside Triphosphate Pyrophosphohydrolase"/>
    <property type="match status" value="1"/>
</dbReference>
<dbReference type="PROSITE" id="PS51462">
    <property type="entry name" value="NUDIX"/>
    <property type="match status" value="1"/>
</dbReference>
<feature type="domain" description="Nudix hydrolase" evidence="6">
    <location>
        <begin position="16"/>
        <end position="163"/>
    </location>
</feature>
<sequence>MSGLGPDWVPDEDGYPHRNAARVVVFNGKGQILLVHGHDREDPPHRWWFTIGGGLEPGEDPRDGAVRELFEETGIRVSAEELIGPVLYRRAQFEFLSVTARQDEHFFVVHTDAAELSDQGWTELEREVIDEQRWWDLEDLEELSQTTMLTPKGLATLAPQWRDGWDGVMREMWDGRSPQA</sequence>
<accession>A0A3P1SH82</accession>
<dbReference type="PRINTS" id="PR00502">
    <property type="entry name" value="NUDIXFAMILY"/>
</dbReference>
<dbReference type="RefSeq" id="WP_124867706.1">
    <property type="nucleotide sequence ID" value="NZ_RQZF01000001.1"/>
</dbReference>
<dbReference type="CDD" id="cd04685">
    <property type="entry name" value="NUDIX_Hydrolase"/>
    <property type="match status" value="1"/>
</dbReference>
<dbReference type="InterPro" id="IPR020476">
    <property type="entry name" value="Nudix_hydrolase"/>
</dbReference>
<comment type="cofactor">
    <cofactor evidence="1">
        <name>Mg(2+)</name>
        <dbReference type="ChEBI" id="CHEBI:18420"/>
    </cofactor>
</comment>